<reference evidence="2" key="2">
    <citation type="submission" date="2020-02" db="EMBL/GenBank/DDBJ databases">
        <authorList>
            <consortium name="NCBI Pathogen Detection Project"/>
        </authorList>
    </citation>
    <scope>NUCLEOTIDE SEQUENCE</scope>
    <source>
        <strain evidence="2">MA.04ba 6789-3</strain>
    </source>
</reference>
<comment type="caution">
    <text evidence="2">The sequence shown here is derived from an EMBL/GenBank/DDBJ whole genome shotgun (WGS) entry which is preliminary data.</text>
</comment>
<keyword evidence="1" id="KW-1133">Transmembrane helix</keyword>
<organism evidence="2">
    <name type="scientific">Salmonella enterica</name>
    <name type="common">Salmonella choleraesuis</name>
    <dbReference type="NCBI Taxonomy" id="28901"/>
    <lineage>
        <taxon>Bacteria</taxon>
        <taxon>Pseudomonadati</taxon>
        <taxon>Pseudomonadota</taxon>
        <taxon>Gammaproteobacteria</taxon>
        <taxon>Enterobacterales</taxon>
        <taxon>Enterobacteriaceae</taxon>
        <taxon>Salmonella</taxon>
    </lineage>
</organism>
<name>A0A744F635_SALER</name>
<protein>
    <submittedName>
        <fullName evidence="2">Uncharacterized protein</fullName>
    </submittedName>
</protein>
<feature type="transmembrane region" description="Helical" evidence="1">
    <location>
        <begin position="135"/>
        <end position="157"/>
    </location>
</feature>
<keyword evidence="1" id="KW-0812">Transmembrane</keyword>
<feature type="transmembrane region" description="Helical" evidence="1">
    <location>
        <begin position="12"/>
        <end position="33"/>
    </location>
</feature>
<evidence type="ECO:0000256" key="1">
    <source>
        <dbReference type="SAM" id="Phobius"/>
    </source>
</evidence>
<dbReference type="AlphaFoldDB" id="A0A744F635"/>
<dbReference type="EMBL" id="DAAUQW010000002">
    <property type="protein sequence ID" value="HAF2526324.1"/>
    <property type="molecule type" value="Genomic_DNA"/>
</dbReference>
<reference evidence="2" key="1">
    <citation type="journal article" date="2018" name="Genome Biol.">
        <title>SKESA: strategic k-mer extension for scrupulous assemblies.</title>
        <authorList>
            <person name="Souvorov A."/>
            <person name="Agarwala R."/>
            <person name="Lipman D.J."/>
        </authorList>
    </citation>
    <scope>NUCLEOTIDE SEQUENCE</scope>
    <source>
        <strain evidence="2">MA.04ba 6789-3</strain>
    </source>
</reference>
<accession>A0A744F635</accession>
<proteinExistence type="predicted"/>
<evidence type="ECO:0000313" key="2">
    <source>
        <dbReference type="EMBL" id="HAF2526324.1"/>
    </source>
</evidence>
<feature type="transmembrane region" description="Helical" evidence="1">
    <location>
        <begin position="164"/>
        <end position="181"/>
    </location>
</feature>
<keyword evidence="1" id="KW-0472">Membrane</keyword>
<gene>
    <name evidence="2" type="ORF">G9E92_001297</name>
</gene>
<sequence>MFVELDYLLKTYSWIIPLLAVLCTFITMMCNFINKMNPFGGYKVQEINSIIKSSENILDKSELIFTKNIIREKVMGYSTGISEKELRRKVIFICVNSDISFNLLKKVKDIIVFRDGVFTLKITISYLVWRYISILYGAVVTVLALMCAISAVLSFALSKYPESFFYYIMALATGILALYSFTRYPCGCKIKEINSQLALLDMDMYLKSDVAESSLKN</sequence>